<evidence type="ECO:0000313" key="2">
    <source>
        <dbReference type="Proteomes" id="UP000232323"/>
    </source>
</evidence>
<dbReference type="Proteomes" id="UP000232323">
    <property type="component" value="Unassembled WGS sequence"/>
</dbReference>
<sequence>MQPHHWSSWHPMEDVVDVEVSAVDVGVSDEAVLVVVTALPVLVLEVEEAVAEEVTGLTVDVVAAAAV</sequence>
<reference evidence="1 2" key="1">
    <citation type="submission" date="2017-08" db="EMBL/GenBank/DDBJ databases">
        <title>Acidophilic green algal genome provides insights into adaptation to an acidic environment.</title>
        <authorList>
            <person name="Hirooka S."/>
            <person name="Hirose Y."/>
            <person name="Kanesaki Y."/>
            <person name="Higuchi S."/>
            <person name="Fujiwara T."/>
            <person name="Onuma R."/>
            <person name="Era A."/>
            <person name="Ohbayashi R."/>
            <person name="Uzuka A."/>
            <person name="Nozaki H."/>
            <person name="Yoshikawa H."/>
            <person name="Miyagishima S.Y."/>
        </authorList>
    </citation>
    <scope>NUCLEOTIDE SEQUENCE [LARGE SCALE GENOMIC DNA]</scope>
    <source>
        <strain evidence="1 2">NIES-2499</strain>
    </source>
</reference>
<name>A0A250WQ63_9CHLO</name>
<gene>
    <name evidence="1" type="ORF">CEUSTIGMA_g422.t1</name>
</gene>
<organism evidence="1 2">
    <name type="scientific">Chlamydomonas eustigma</name>
    <dbReference type="NCBI Taxonomy" id="1157962"/>
    <lineage>
        <taxon>Eukaryota</taxon>
        <taxon>Viridiplantae</taxon>
        <taxon>Chlorophyta</taxon>
        <taxon>core chlorophytes</taxon>
        <taxon>Chlorophyceae</taxon>
        <taxon>CS clade</taxon>
        <taxon>Chlamydomonadales</taxon>
        <taxon>Chlamydomonadaceae</taxon>
        <taxon>Chlamydomonas</taxon>
    </lineage>
</organism>
<dbReference type="AlphaFoldDB" id="A0A250WQ63"/>
<dbReference type="EMBL" id="BEGY01000001">
    <property type="protein sequence ID" value="GAX72968.1"/>
    <property type="molecule type" value="Genomic_DNA"/>
</dbReference>
<accession>A0A250WQ63</accession>
<evidence type="ECO:0000313" key="1">
    <source>
        <dbReference type="EMBL" id="GAX72968.1"/>
    </source>
</evidence>
<comment type="caution">
    <text evidence="1">The sequence shown here is derived from an EMBL/GenBank/DDBJ whole genome shotgun (WGS) entry which is preliminary data.</text>
</comment>
<protein>
    <submittedName>
        <fullName evidence="1">Uncharacterized protein</fullName>
    </submittedName>
</protein>
<proteinExistence type="predicted"/>
<keyword evidence="2" id="KW-1185">Reference proteome</keyword>